<gene>
    <name evidence="7" type="ORF">SAMN05216565_1208</name>
</gene>
<sequence length="292" mass="33813">MFIYLNGEIIKEEEARITPFDHGYIYGLGVFETFRVYDGHPFLFDDHLMRLRIALQELNIRFEYSKEDLLQMVHRTLEANGLSDAYIRFNVSAGKGEIGLQIGEYGDPTVIIFAKPLPKLIVEKEAVILNTLRNTPEGPFRLKSHHYLNNIYAKRELGNDPRKEGLLLTKEGYLSEGITSNLFWVKNQSFYTPSLETGILNGITRSYLKELIYILGYKLNEGYYSPSELMDSDEIFITNSIQEIVHISAVNNKNFAGHTDALTSKLQRIYKKHRYQLWSKSDLIERKDTIEE</sequence>
<dbReference type="PANTHER" id="PTHR42743:SF11">
    <property type="entry name" value="AMINODEOXYCHORISMATE LYASE"/>
    <property type="match status" value="1"/>
</dbReference>
<dbReference type="GO" id="GO:0016829">
    <property type="term" value="F:lyase activity"/>
    <property type="evidence" value="ECO:0007669"/>
    <property type="project" value="UniProtKB-KW"/>
</dbReference>
<evidence type="ECO:0000256" key="2">
    <source>
        <dbReference type="ARBA" id="ARBA00009320"/>
    </source>
</evidence>
<dbReference type="OrthoDB" id="9805628at2"/>
<dbReference type="Pfam" id="PF01063">
    <property type="entry name" value="Aminotran_4"/>
    <property type="match status" value="1"/>
</dbReference>
<dbReference type="PANTHER" id="PTHR42743">
    <property type="entry name" value="AMINO-ACID AMINOTRANSFERASE"/>
    <property type="match status" value="1"/>
</dbReference>
<reference evidence="8" key="1">
    <citation type="submission" date="2016-10" db="EMBL/GenBank/DDBJ databases">
        <authorList>
            <person name="Varghese N."/>
            <person name="Submissions S."/>
        </authorList>
    </citation>
    <scope>NUCLEOTIDE SEQUENCE [LARGE SCALE GENOMIC DNA]</scope>
    <source>
        <strain evidence="8">IBRC-M10078</strain>
    </source>
</reference>
<comment type="subunit">
    <text evidence="3">Homodimer.</text>
</comment>
<comment type="similarity">
    <text evidence="2 5">Belongs to the class-IV pyridoxal-phosphate-dependent aminotransferase family.</text>
</comment>
<organism evidence="7 8">
    <name type="scientific">Litchfieldia salsa</name>
    <dbReference type="NCBI Taxonomy" id="930152"/>
    <lineage>
        <taxon>Bacteria</taxon>
        <taxon>Bacillati</taxon>
        <taxon>Bacillota</taxon>
        <taxon>Bacilli</taxon>
        <taxon>Bacillales</taxon>
        <taxon>Bacillaceae</taxon>
        <taxon>Litchfieldia</taxon>
    </lineage>
</organism>
<dbReference type="GO" id="GO:0046394">
    <property type="term" value="P:carboxylic acid biosynthetic process"/>
    <property type="evidence" value="ECO:0007669"/>
    <property type="project" value="UniProtKB-ARBA"/>
</dbReference>
<evidence type="ECO:0000256" key="6">
    <source>
        <dbReference type="RuleBase" id="RU004516"/>
    </source>
</evidence>
<dbReference type="GO" id="GO:0008652">
    <property type="term" value="P:amino acid biosynthetic process"/>
    <property type="evidence" value="ECO:0007669"/>
    <property type="project" value="UniProtKB-ARBA"/>
</dbReference>
<name>A0A1H0WZ15_9BACI</name>
<dbReference type="FunFam" id="3.20.10.10:FF:000002">
    <property type="entry name" value="D-alanine aminotransferase"/>
    <property type="match status" value="1"/>
</dbReference>
<evidence type="ECO:0000313" key="7">
    <source>
        <dbReference type="EMBL" id="SDP95927.1"/>
    </source>
</evidence>
<dbReference type="RefSeq" id="WP_090859500.1">
    <property type="nucleotide sequence ID" value="NZ_FNJU01000020.1"/>
</dbReference>
<evidence type="ECO:0000313" key="8">
    <source>
        <dbReference type="Proteomes" id="UP000199159"/>
    </source>
</evidence>
<dbReference type="InterPro" id="IPR043132">
    <property type="entry name" value="BCAT-like_C"/>
</dbReference>
<evidence type="ECO:0000256" key="3">
    <source>
        <dbReference type="ARBA" id="ARBA00011738"/>
    </source>
</evidence>
<dbReference type="InterPro" id="IPR050571">
    <property type="entry name" value="Class-IV_PLP-Dep_Aminotrnsfr"/>
</dbReference>
<keyword evidence="4 6" id="KW-0663">Pyridoxal phosphate</keyword>
<dbReference type="NCBIfam" id="NF005800">
    <property type="entry name" value="PRK07650.1"/>
    <property type="match status" value="1"/>
</dbReference>
<dbReference type="InterPro" id="IPR001544">
    <property type="entry name" value="Aminotrans_IV"/>
</dbReference>
<dbReference type="GO" id="GO:0005829">
    <property type="term" value="C:cytosol"/>
    <property type="evidence" value="ECO:0007669"/>
    <property type="project" value="TreeGrafter"/>
</dbReference>
<evidence type="ECO:0000256" key="5">
    <source>
        <dbReference type="RuleBase" id="RU004106"/>
    </source>
</evidence>
<keyword evidence="8" id="KW-1185">Reference proteome</keyword>
<dbReference type="SUPFAM" id="SSF56752">
    <property type="entry name" value="D-aminoacid aminotransferase-like PLP-dependent enzymes"/>
    <property type="match status" value="1"/>
</dbReference>
<dbReference type="EMBL" id="FNJU01000020">
    <property type="protein sequence ID" value="SDP95927.1"/>
    <property type="molecule type" value="Genomic_DNA"/>
</dbReference>
<dbReference type="InterPro" id="IPR018300">
    <property type="entry name" value="Aminotrans_IV_CS"/>
</dbReference>
<evidence type="ECO:0000256" key="1">
    <source>
        <dbReference type="ARBA" id="ARBA00001933"/>
    </source>
</evidence>
<accession>A0A1H0WZ15</accession>
<comment type="cofactor">
    <cofactor evidence="1 6">
        <name>pyridoxal 5'-phosphate</name>
        <dbReference type="ChEBI" id="CHEBI:597326"/>
    </cofactor>
</comment>
<dbReference type="Proteomes" id="UP000199159">
    <property type="component" value="Unassembled WGS sequence"/>
</dbReference>
<dbReference type="Gene3D" id="3.20.10.10">
    <property type="entry name" value="D-amino Acid Aminotransferase, subunit A, domain 2"/>
    <property type="match status" value="1"/>
</dbReference>
<dbReference type="InterPro" id="IPR043131">
    <property type="entry name" value="BCAT-like_N"/>
</dbReference>
<dbReference type="PROSITE" id="PS00770">
    <property type="entry name" value="AA_TRANSFER_CLASS_4"/>
    <property type="match status" value="1"/>
</dbReference>
<dbReference type="Gene3D" id="3.30.470.10">
    <property type="match status" value="1"/>
</dbReference>
<dbReference type="AlphaFoldDB" id="A0A1H0WZ15"/>
<keyword evidence="7" id="KW-0456">Lyase</keyword>
<dbReference type="InterPro" id="IPR036038">
    <property type="entry name" value="Aminotransferase-like"/>
</dbReference>
<proteinExistence type="inferred from homology"/>
<evidence type="ECO:0000256" key="4">
    <source>
        <dbReference type="ARBA" id="ARBA00022898"/>
    </source>
</evidence>
<protein>
    <submittedName>
        <fullName evidence="7">4-amino-4-deoxychorismate lyase</fullName>
    </submittedName>
</protein>
<dbReference type="STRING" id="930152.SAMN05216565_1208"/>